<name>A0A4Y2SC76_ARAVE</name>
<protein>
    <submittedName>
        <fullName evidence="1">Uncharacterized protein</fullName>
    </submittedName>
</protein>
<reference evidence="1 2" key="1">
    <citation type="journal article" date="2019" name="Sci. Rep.">
        <title>Orb-weaving spider Araneus ventricosus genome elucidates the spidroin gene catalogue.</title>
        <authorList>
            <person name="Kono N."/>
            <person name="Nakamura H."/>
            <person name="Ohtoshi R."/>
            <person name="Moran D.A.P."/>
            <person name="Shinohara A."/>
            <person name="Yoshida Y."/>
            <person name="Fujiwara M."/>
            <person name="Mori M."/>
            <person name="Tomita M."/>
            <person name="Arakawa K."/>
        </authorList>
    </citation>
    <scope>NUCLEOTIDE SEQUENCE [LARGE SCALE GENOMIC DNA]</scope>
</reference>
<dbReference type="InterPro" id="IPR036397">
    <property type="entry name" value="RNaseH_sf"/>
</dbReference>
<keyword evidence="2" id="KW-1185">Reference proteome</keyword>
<dbReference type="OrthoDB" id="9971063at2759"/>
<gene>
    <name evidence="1" type="ORF">AVEN_116075_1</name>
</gene>
<dbReference type="Gene3D" id="3.30.420.10">
    <property type="entry name" value="Ribonuclease H-like superfamily/Ribonuclease H"/>
    <property type="match status" value="1"/>
</dbReference>
<dbReference type="Proteomes" id="UP000499080">
    <property type="component" value="Unassembled WGS sequence"/>
</dbReference>
<sequence length="100" mass="11131">MGRLFSACKVRLDICELSTPSKFDTSKPKSAAKMTPMDFFLWGYLKQQVYATSQPTLRGLRRRVTDACASVTTNMLKCSTVLTNLTALGESNLAPHQNRN</sequence>
<dbReference type="PANTHER" id="PTHR47326">
    <property type="entry name" value="TRANSPOSABLE ELEMENT TC3 TRANSPOSASE-LIKE PROTEIN"/>
    <property type="match status" value="1"/>
</dbReference>
<proteinExistence type="predicted"/>
<dbReference type="PANTHER" id="PTHR47326:SF1">
    <property type="entry name" value="HTH PSQ-TYPE DOMAIN-CONTAINING PROTEIN"/>
    <property type="match status" value="1"/>
</dbReference>
<organism evidence="1 2">
    <name type="scientific">Araneus ventricosus</name>
    <name type="common">Orbweaver spider</name>
    <name type="synonym">Epeira ventricosa</name>
    <dbReference type="NCBI Taxonomy" id="182803"/>
    <lineage>
        <taxon>Eukaryota</taxon>
        <taxon>Metazoa</taxon>
        <taxon>Ecdysozoa</taxon>
        <taxon>Arthropoda</taxon>
        <taxon>Chelicerata</taxon>
        <taxon>Arachnida</taxon>
        <taxon>Araneae</taxon>
        <taxon>Araneomorphae</taxon>
        <taxon>Entelegynae</taxon>
        <taxon>Araneoidea</taxon>
        <taxon>Araneidae</taxon>
        <taxon>Araneus</taxon>
    </lineage>
</organism>
<accession>A0A4Y2SC76</accession>
<evidence type="ECO:0000313" key="2">
    <source>
        <dbReference type="Proteomes" id="UP000499080"/>
    </source>
</evidence>
<dbReference type="EMBL" id="BGPR01020972">
    <property type="protein sequence ID" value="GBN85822.1"/>
    <property type="molecule type" value="Genomic_DNA"/>
</dbReference>
<evidence type="ECO:0000313" key="1">
    <source>
        <dbReference type="EMBL" id="GBN85822.1"/>
    </source>
</evidence>
<dbReference type="GO" id="GO:0003676">
    <property type="term" value="F:nucleic acid binding"/>
    <property type="evidence" value="ECO:0007669"/>
    <property type="project" value="InterPro"/>
</dbReference>
<dbReference type="AlphaFoldDB" id="A0A4Y2SC76"/>
<comment type="caution">
    <text evidence="1">The sequence shown here is derived from an EMBL/GenBank/DDBJ whole genome shotgun (WGS) entry which is preliminary data.</text>
</comment>